<dbReference type="RefSeq" id="WP_202768315.1">
    <property type="nucleotide sequence ID" value="NZ_JAESWA010000023.1"/>
</dbReference>
<gene>
    <name evidence="7" type="ORF">JK634_14060</name>
</gene>
<dbReference type="Pfam" id="PF00460">
    <property type="entry name" value="Flg_bb_rod"/>
    <property type="match status" value="1"/>
</dbReference>
<evidence type="ECO:0000259" key="5">
    <source>
        <dbReference type="Pfam" id="PF00460"/>
    </source>
</evidence>
<evidence type="ECO:0000256" key="3">
    <source>
        <dbReference type="ARBA" id="ARBA00023143"/>
    </source>
</evidence>
<evidence type="ECO:0000256" key="4">
    <source>
        <dbReference type="RuleBase" id="RU362116"/>
    </source>
</evidence>
<organism evidence="7 8">
    <name type="scientific">Clostridium paridis</name>
    <dbReference type="NCBI Taxonomy" id="2803863"/>
    <lineage>
        <taxon>Bacteria</taxon>
        <taxon>Bacillati</taxon>
        <taxon>Bacillota</taxon>
        <taxon>Clostridia</taxon>
        <taxon>Eubacteriales</taxon>
        <taxon>Clostridiaceae</taxon>
        <taxon>Clostridium</taxon>
    </lineage>
</organism>
<dbReference type="PANTHER" id="PTHR30435:SF1">
    <property type="entry name" value="FLAGELLAR HOOK PROTEIN FLGE"/>
    <property type="match status" value="1"/>
</dbReference>
<dbReference type="GO" id="GO:0009425">
    <property type="term" value="C:bacterial-type flagellum basal body"/>
    <property type="evidence" value="ECO:0007669"/>
    <property type="project" value="UniProtKB-SubCell"/>
</dbReference>
<dbReference type="InterPro" id="IPR010930">
    <property type="entry name" value="Flg_bb/hook_C_dom"/>
</dbReference>
<dbReference type="Pfam" id="PF06429">
    <property type="entry name" value="Flg_bbr_C"/>
    <property type="match status" value="1"/>
</dbReference>
<feature type="domain" description="Flagellar basal-body/hook protein C-terminal" evidence="6">
    <location>
        <begin position="831"/>
        <end position="875"/>
    </location>
</feature>
<comment type="similarity">
    <text evidence="2 4">Belongs to the flagella basal body rod proteins family.</text>
</comment>
<keyword evidence="7" id="KW-0966">Cell projection</keyword>
<keyword evidence="8" id="KW-1185">Reference proteome</keyword>
<dbReference type="PANTHER" id="PTHR30435">
    <property type="entry name" value="FLAGELLAR PROTEIN"/>
    <property type="match status" value="1"/>
</dbReference>
<evidence type="ECO:0000313" key="7">
    <source>
        <dbReference type="EMBL" id="MBL4932934.1"/>
    </source>
</evidence>
<reference evidence="7" key="1">
    <citation type="submission" date="2021-01" db="EMBL/GenBank/DDBJ databases">
        <title>Genome public.</title>
        <authorList>
            <person name="Liu C."/>
            <person name="Sun Q."/>
        </authorList>
    </citation>
    <scope>NUCLEOTIDE SEQUENCE</scope>
    <source>
        <strain evidence="7">YIM B02565</strain>
    </source>
</reference>
<evidence type="ECO:0000256" key="1">
    <source>
        <dbReference type="ARBA" id="ARBA00004117"/>
    </source>
</evidence>
<keyword evidence="7" id="KW-0282">Flagellum</keyword>
<comment type="caution">
    <text evidence="7">The sequence shown here is derived from an EMBL/GenBank/DDBJ whole genome shotgun (WGS) entry which is preliminary data.</text>
</comment>
<dbReference type="Proteomes" id="UP000623681">
    <property type="component" value="Unassembled WGS sequence"/>
</dbReference>
<keyword evidence="7" id="KW-0969">Cilium</keyword>
<protein>
    <recommendedName>
        <fullName evidence="4">Flagellar hook protein FlgE</fullName>
    </recommendedName>
</protein>
<evidence type="ECO:0000313" key="8">
    <source>
        <dbReference type="Proteomes" id="UP000623681"/>
    </source>
</evidence>
<accession>A0A937FFM5</accession>
<evidence type="ECO:0000259" key="6">
    <source>
        <dbReference type="Pfam" id="PF06429"/>
    </source>
</evidence>
<keyword evidence="3 4" id="KW-0975">Bacterial flagellum</keyword>
<comment type="subcellular location">
    <subcellularLocation>
        <location evidence="1 4">Bacterial flagellum basal body</location>
    </subcellularLocation>
</comment>
<dbReference type="EMBL" id="JAESWA010000023">
    <property type="protein sequence ID" value="MBL4932934.1"/>
    <property type="molecule type" value="Genomic_DNA"/>
</dbReference>
<dbReference type="AlphaFoldDB" id="A0A937FFM5"/>
<dbReference type="GO" id="GO:0005829">
    <property type="term" value="C:cytosol"/>
    <property type="evidence" value="ECO:0007669"/>
    <property type="project" value="TreeGrafter"/>
</dbReference>
<dbReference type="InterPro" id="IPR037925">
    <property type="entry name" value="FlgE/F/G-like"/>
</dbReference>
<dbReference type="InterPro" id="IPR001444">
    <property type="entry name" value="Flag_bb_rod_N"/>
</dbReference>
<dbReference type="GO" id="GO:0009424">
    <property type="term" value="C:bacterial-type flagellum hook"/>
    <property type="evidence" value="ECO:0007669"/>
    <property type="project" value="TreeGrafter"/>
</dbReference>
<comment type="function">
    <text evidence="4">A flexible structure which links the flagellar filament to the drive apparatus in the basal body.</text>
</comment>
<name>A0A937FFM5_9CLOT</name>
<feature type="domain" description="Flagellar basal body rod protein N-terminal" evidence="5">
    <location>
        <begin position="5"/>
        <end position="35"/>
    </location>
</feature>
<dbReference type="InterPro" id="IPR020013">
    <property type="entry name" value="Flagellar_FlgE/F/G"/>
</dbReference>
<dbReference type="NCBIfam" id="TIGR03506">
    <property type="entry name" value="FlgEFG_subfam"/>
    <property type="match status" value="2"/>
</dbReference>
<proteinExistence type="inferred from homology"/>
<evidence type="ECO:0000256" key="2">
    <source>
        <dbReference type="ARBA" id="ARBA00009677"/>
    </source>
</evidence>
<dbReference type="GO" id="GO:0071978">
    <property type="term" value="P:bacterial-type flagellum-dependent swarming motility"/>
    <property type="evidence" value="ECO:0007669"/>
    <property type="project" value="TreeGrafter"/>
</dbReference>
<dbReference type="SUPFAM" id="SSF117143">
    <property type="entry name" value="Flagellar hook protein flgE"/>
    <property type="match status" value="2"/>
</dbReference>
<sequence length="877" mass="90433">MLRSMYSGIAGMKANQTKLDVIGNNISNVGTTAFKASRATFQDTLYQTVKSSMSPNNNQGGVNAQQVGLGVQLASIDTIMTNGMMQPTGRALDVAIDGDGFFMVSSGPTVFGDKTLQVSQRAGAHNITEQSLATSGSQLMYSRDGAFVLDEEGNLLTADGYRVMGYSLTNDDNGIDASGLSPAEESIGDLNFSFGPGSQLNGYSIALGEVGPGTVTSATVDKVSKKIILSGDFSTNSTLNSDQVESALNKGISAAGISQRINVKGNIPRYANLGSDQILGGSDDTAPSSLNFLGVNFKFEPGSKLNGYSFKLGKVSDPSTTADITGKVITINGDFSNGTVTALDIINAVNTKLDSVGGFNKLSTDYTGSVTSGLSQLKDTFDSTGNNGSAPTAVTAAGYGITFTGKSSALNGFKITVADDKTKTPSVTVDRSQNTITIVGDLAGAGVNSGTPYSAAQLQTDLNNKLKQSGIDPTVLTTTVGGSFTGAASSTTTVTVDNAGKEFTAPTTVDFLGLKVTLPKGSTFNGYTIKAGDLNATVTNVTVDTATNTITVDGPFLQGTVTATDLANQLNSKLTPAPVAPNLATVTGNLTSLSYQSDIIDGGSDLKAPGTVTVDGMTFAPVPGGSLNGYTVRMGTVTAGTKTSADVDEKSKTITINGDFQTFGATDVATIQNAVKKALAGKSISQGITVSGVPGLVQGETQRTSGGTPVQSIDTDGAIEYVDGTKDLKAYDEKLKTLRIPESVKVPGTNETKKVKSYTIDKTGVIKAVLEDGSVAALGQIAIAGFKNPEGLSKLGKNLYAQSANSGEATIKSGLETKGEDNSQGFGDTVQGMLEMSNVDLAEQFTNMIVTNRAFQASGKMITTGDEVLQDIINLKR</sequence>